<evidence type="ECO:0000313" key="1">
    <source>
        <dbReference type="EMBL" id="PJZ13554.1"/>
    </source>
</evidence>
<sequence>MTNYIQSEVVDLLNLDKKKLAKYDKLWGQLCSQNQDNNELLSIIERTSPILNLNNEFDLHLPYSATNLKSCRKFSNKKINISDFTWLLSNSFLSNEGGHRIYGSAGALYPVEPLIICIKDNMVVGLPQGVYGIDYLNKALKKVNTKVDFKKLSHSISPYTGQLISSIFICYIFSMTRTVVKYNYRGLRHMLIEVGSMAQAFRLNGLARINNFGDVSWSGFDDKALKDSLGLRIMKPVLLQFFGIQDYK</sequence>
<proteinExistence type="predicted"/>
<dbReference type="InterPro" id="IPR000415">
    <property type="entry name" value="Nitroreductase-like"/>
</dbReference>
<accession>A0A2M9WKV7</accession>
<dbReference type="Gene3D" id="3.40.109.10">
    <property type="entry name" value="NADH Oxidase"/>
    <property type="match status" value="1"/>
</dbReference>
<organism evidence="1 2">
    <name type="scientific">Lactobacillus crispatus</name>
    <dbReference type="NCBI Taxonomy" id="47770"/>
    <lineage>
        <taxon>Bacteria</taxon>
        <taxon>Bacillati</taxon>
        <taxon>Bacillota</taxon>
        <taxon>Bacilli</taxon>
        <taxon>Lactobacillales</taxon>
        <taxon>Lactobacillaceae</taxon>
        <taxon>Lactobacillus</taxon>
    </lineage>
</organism>
<name>A0A2M9WKV7_9LACO</name>
<dbReference type="Proteomes" id="UP000231914">
    <property type="component" value="Unassembled WGS sequence"/>
</dbReference>
<evidence type="ECO:0000313" key="2">
    <source>
        <dbReference type="Proteomes" id="UP000231914"/>
    </source>
</evidence>
<dbReference type="GO" id="GO:0016491">
    <property type="term" value="F:oxidoreductase activity"/>
    <property type="evidence" value="ECO:0007669"/>
    <property type="project" value="InterPro"/>
</dbReference>
<comment type="caution">
    <text evidence="1">The sequence shown here is derived from an EMBL/GenBank/DDBJ whole genome shotgun (WGS) entry which is preliminary data.</text>
</comment>
<dbReference type="RefSeq" id="WP_100733204.1">
    <property type="nucleotide sequence ID" value="NZ_MKXG01000314.1"/>
</dbReference>
<protein>
    <recommendedName>
        <fullName evidence="3">SagB/ThcOx family dehydrogenase</fullName>
    </recommendedName>
</protein>
<reference evidence="1 2" key="1">
    <citation type="submission" date="2016-10" db="EMBL/GenBank/DDBJ databases">
        <title>WGS of isloates from the oral cavity of healthy individuals.</title>
        <authorList>
            <person name="Sharma S."/>
            <person name="Pal V.K."/>
            <person name="Patil P.B."/>
            <person name="Korpole S."/>
            <person name="Grover V."/>
        </authorList>
    </citation>
    <scope>NUCLEOTIDE SEQUENCE [LARGE SCALE GENOMIC DNA]</scope>
    <source>
        <strain evidence="1 2">DISK12</strain>
    </source>
</reference>
<dbReference type="AlphaFoldDB" id="A0A2M9WKV7"/>
<dbReference type="PANTHER" id="PTHR43745">
    <property type="entry name" value="NITROREDUCTASE MJ1384-RELATED"/>
    <property type="match status" value="1"/>
</dbReference>
<dbReference type="EMBL" id="MKXG01000314">
    <property type="protein sequence ID" value="PJZ13554.1"/>
    <property type="molecule type" value="Genomic_DNA"/>
</dbReference>
<evidence type="ECO:0008006" key="3">
    <source>
        <dbReference type="Google" id="ProtNLM"/>
    </source>
</evidence>
<gene>
    <name evidence="1" type="ORF">BHU41_01865</name>
</gene>
<dbReference type="InterPro" id="IPR052544">
    <property type="entry name" value="Bacteriocin_Proc_Enz"/>
</dbReference>
<dbReference type="PANTHER" id="PTHR43745:SF2">
    <property type="entry name" value="NITROREDUCTASE MJ1384-RELATED"/>
    <property type="match status" value="1"/>
</dbReference>